<dbReference type="InterPro" id="IPR030662">
    <property type="entry name" value="DPH6/MJ0570"/>
</dbReference>
<dbReference type="CDD" id="cd01994">
    <property type="entry name" value="AANH_PF0828-like"/>
    <property type="match status" value="1"/>
</dbReference>
<accession>A0A1X7R610</accession>
<dbReference type="CDD" id="cd06155">
    <property type="entry name" value="eu_AANH_C_1"/>
    <property type="match status" value="1"/>
</dbReference>
<dbReference type="Proteomes" id="UP000196158">
    <property type="component" value="Unassembled WGS sequence"/>
</dbReference>
<dbReference type="EMBL" id="FXLY01000006">
    <property type="protein sequence ID" value="SMN20686.1"/>
    <property type="molecule type" value="Genomic_DNA"/>
</dbReference>
<evidence type="ECO:0000256" key="1">
    <source>
        <dbReference type="ARBA" id="ARBA00012089"/>
    </source>
</evidence>
<evidence type="ECO:0000256" key="5">
    <source>
        <dbReference type="ARBA" id="ARBA00048108"/>
    </source>
</evidence>
<dbReference type="Gene3D" id="3.90.1490.10">
    <property type="entry name" value="putative n-type atp pyrophosphatase, domain 2"/>
    <property type="match status" value="1"/>
</dbReference>
<dbReference type="NCBIfam" id="TIGR00290">
    <property type="entry name" value="MJ0570_dom"/>
    <property type="match status" value="1"/>
</dbReference>
<dbReference type="Pfam" id="PF01902">
    <property type="entry name" value="Diphthami_syn_2"/>
    <property type="match status" value="1"/>
</dbReference>
<dbReference type="GO" id="GO:0017178">
    <property type="term" value="F:diphthine-ammonia ligase activity"/>
    <property type="evidence" value="ECO:0007669"/>
    <property type="project" value="UniProtKB-EC"/>
</dbReference>
<sequence>MKFVALVSGGKDSCFNIIHCLKQGHELVAIANLYPSTNVQELDSFMFQTVGFDIVEQFTKCITNVPLFRQPIKKNTSKNVNLNYIETEDDEIEELYTLLLKVKQDIPDLEAVSVGAILSSYQRTRVENVCQRLNLTALSYLWQRSQEELMKEMCLMSKKDDELNETQCAKLDARIIKVAAIGLDESHLGKTLPQILPVMTKLNRMYDVHICGEGGEFESMVIDSPFFNGGYLELEDVIRDTNCNNNGDGVYSANLKVNFKKRTLPDTYLQDQLELLPTPSTFDDKWNDLLEEVKLCDQNVIPQECSFEENNKCVNFASSILKDGSILYISNIQSSESQGTTVEEQTHNIFAQLRDILQEHGVCPSQILNSSLILSDMENFAKVNSIYNQFFDTSRWGPLPPSRSCIGSKRLSPRILVQLSVIVNTAHKVEHIQRSKTNIPITINTDKNGLHVQGRSYWAPCNIGPYSQAIWSNKDINQVTYISGQIALNPCDMSLISGTDQPGQTVLSLKHFDTLKQTTNSPHQLSMVCYTANIDIIDVVCNTWRLYCSEMDIKSDRWVDTEEDPTECLIIVRVSELPRGALCEWSGVTCKELKVTNEYDSDTNSADFEENKKREADLLNLVTNVEGLSITESFCRNTVVSENSERSFTTVFCNSSEELRIFFENTRDSSNITLYFNPVTFNDYENIQSSKYAAKITACPVDQVFDCFGVEHQFGLHITANIC</sequence>
<dbReference type="AlphaFoldDB" id="A0A1X7R610"/>
<dbReference type="CDD" id="cd06156">
    <property type="entry name" value="eu_AANH_C_2"/>
    <property type="match status" value="1"/>
</dbReference>
<dbReference type="Gene3D" id="3.30.1330.40">
    <property type="entry name" value="RutC-like"/>
    <property type="match status" value="2"/>
</dbReference>
<keyword evidence="8" id="KW-1185">Reference proteome</keyword>
<gene>
    <name evidence="7" type="ORF">KASA_0M00715G</name>
</gene>
<proteinExistence type="predicted"/>
<dbReference type="Pfam" id="PF01042">
    <property type="entry name" value="Ribonuc_L-PSP"/>
    <property type="match status" value="1"/>
</dbReference>
<evidence type="ECO:0000256" key="4">
    <source>
        <dbReference type="ARBA" id="ARBA00031552"/>
    </source>
</evidence>
<evidence type="ECO:0000313" key="7">
    <source>
        <dbReference type="EMBL" id="SMN20686.1"/>
    </source>
</evidence>
<evidence type="ECO:0000313" key="8">
    <source>
        <dbReference type="Proteomes" id="UP000196158"/>
    </source>
</evidence>
<evidence type="ECO:0000259" key="6">
    <source>
        <dbReference type="Pfam" id="PF01902"/>
    </source>
</evidence>
<dbReference type="InterPro" id="IPR002761">
    <property type="entry name" value="Diphthami_syn_dom"/>
</dbReference>
<protein>
    <recommendedName>
        <fullName evidence="2">Diphthine--ammonia ligase</fullName>
        <ecNumber evidence="1">6.3.1.14</ecNumber>
    </recommendedName>
    <alternativeName>
        <fullName evidence="3">Diphthamide synthase</fullName>
    </alternativeName>
    <alternativeName>
        <fullName evidence="4">Diphthamide synthetase</fullName>
    </alternativeName>
</protein>
<comment type="catalytic activity">
    <reaction evidence="5">
        <text>diphthine-[translation elongation factor 2] + NH4(+) + ATP = diphthamide-[translation elongation factor 2] + AMP + diphosphate + H(+)</text>
        <dbReference type="Rhea" id="RHEA:19753"/>
        <dbReference type="Rhea" id="RHEA-COMP:10172"/>
        <dbReference type="Rhea" id="RHEA-COMP:10174"/>
        <dbReference type="ChEBI" id="CHEBI:15378"/>
        <dbReference type="ChEBI" id="CHEBI:16692"/>
        <dbReference type="ChEBI" id="CHEBI:28938"/>
        <dbReference type="ChEBI" id="CHEBI:30616"/>
        <dbReference type="ChEBI" id="CHEBI:33019"/>
        <dbReference type="ChEBI" id="CHEBI:82696"/>
        <dbReference type="ChEBI" id="CHEBI:456215"/>
        <dbReference type="EC" id="6.3.1.14"/>
    </reaction>
</comment>
<organism evidence="7 8">
    <name type="scientific">Maudiozyma saulgeensis</name>
    <dbReference type="NCBI Taxonomy" id="1789683"/>
    <lineage>
        <taxon>Eukaryota</taxon>
        <taxon>Fungi</taxon>
        <taxon>Dikarya</taxon>
        <taxon>Ascomycota</taxon>
        <taxon>Saccharomycotina</taxon>
        <taxon>Saccharomycetes</taxon>
        <taxon>Saccharomycetales</taxon>
        <taxon>Saccharomycetaceae</taxon>
        <taxon>Maudiozyma</taxon>
    </lineage>
</organism>
<dbReference type="Gene3D" id="3.40.50.620">
    <property type="entry name" value="HUPs"/>
    <property type="match status" value="1"/>
</dbReference>
<dbReference type="OrthoDB" id="686384at2759"/>
<dbReference type="SUPFAM" id="SSF52402">
    <property type="entry name" value="Adenine nucleotide alpha hydrolases-like"/>
    <property type="match status" value="1"/>
</dbReference>
<reference evidence="7 8" key="1">
    <citation type="submission" date="2017-04" db="EMBL/GenBank/DDBJ databases">
        <authorList>
            <person name="Afonso C.L."/>
            <person name="Miller P.J."/>
            <person name="Scott M.A."/>
            <person name="Spackman E."/>
            <person name="Goraichik I."/>
            <person name="Dimitrov K.M."/>
            <person name="Suarez D.L."/>
            <person name="Swayne D.E."/>
        </authorList>
    </citation>
    <scope>NUCLEOTIDE SEQUENCE [LARGE SCALE GENOMIC DNA]</scope>
</reference>
<feature type="domain" description="Diphthamide synthase" evidence="6">
    <location>
        <begin position="1"/>
        <end position="228"/>
    </location>
</feature>
<dbReference type="InterPro" id="IPR014729">
    <property type="entry name" value="Rossmann-like_a/b/a_fold"/>
</dbReference>
<dbReference type="PANTHER" id="PTHR12196">
    <property type="entry name" value="DOMAIN OF UNKNOWN FUNCTION 71 DUF71 -CONTAINING PROTEIN"/>
    <property type="match status" value="1"/>
</dbReference>
<dbReference type="InterPro" id="IPR035959">
    <property type="entry name" value="RutC-like_sf"/>
</dbReference>
<dbReference type="FunFam" id="3.40.50.620:FF:000145">
    <property type="entry name" value="ATP-binding domain containing protein"/>
    <property type="match status" value="1"/>
</dbReference>
<name>A0A1X7R610_9SACH</name>
<dbReference type="GO" id="GO:0017183">
    <property type="term" value="P:protein histidyl modification to diphthamide"/>
    <property type="evidence" value="ECO:0007669"/>
    <property type="project" value="TreeGrafter"/>
</dbReference>
<evidence type="ECO:0000256" key="2">
    <source>
        <dbReference type="ARBA" id="ARBA00018426"/>
    </source>
</evidence>
<dbReference type="PANTHER" id="PTHR12196:SF2">
    <property type="entry name" value="DIPHTHINE--AMMONIA LIGASE"/>
    <property type="match status" value="1"/>
</dbReference>
<evidence type="ECO:0000256" key="3">
    <source>
        <dbReference type="ARBA" id="ARBA00029814"/>
    </source>
</evidence>
<dbReference type="InterPro" id="IPR006175">
    <property type="entry name" value="YjgF/YER057c/UK114"/>
</dbReference>
<dbReference type="EC" id="6.3.1.14" evidence="1"/>
<dbReference type="STRING" id="1789683.A0A1X7R610"/>
<dbReference type="SUPFAM" id="SSF55298">
    <property type="entry name" value="YjgF-like"/>
    <property type="match status" value="2"/>
</dbReference>